<dbReference type="STRING" id="439228.SAMN06295920_101183"/>
<proteinExistence type="predicted"/>
<dbReference type="RefSeq" id="WP_176152433.1">
    <property type="nucleotide sequence ID" value="NZ_FUYM01000001.1"/>
</dbReference>
<dbReference type="EMBL" id="FUYM01000001">
    <property type="protein sequence ID" value="SKB25877.1"/>
    <property type="molecule type" value="Genomic_DNA"/>
</dbReference>
<gene>
    <name evidence="2" type="ORF">SAMN06295920_101183</name>
</gene>
<reference evidence="3" key="1">
    <citation type="submission" date="2017-02" db="EMBL/GenBank/DDBJ databases">
        <authorList>
            <person name="Varghese N."/>
            <person name="Submissions S."/>
        </authorList>
    </citation>
    <scope>NUCLEOTIDE SEQUENCE [LARGE SCALE GENOMIC DNA]</scope>
    <source>
        <strain evidence="3">UM2</strain>
    </source>
</reference>
<feature type="domain" description="GST N-terminal" evidence="1">
    <location>
        <begin position="1"/>
        <end position="80"/>
    </location>
</feature>
<dbReference type="PANTHER" id="PTHR44051">
    <property type="entry name" value="GLUTATHIONE S-TRANSFERASE-RELATED"/>
    <property type="match status" value="1"/>
</dbReference>
<dbReference type="Proteomes" id="UP000189818">
    <property type="component" value="Unassembled WGS sequence"/>
</dbReference>
<organism evidence="2 3">
    <name type="scientific">Rhizorhabdus histidinilytica</name>
    <dbReference type="NCBI Taxonomy" id="439228"/>
    <lineage>
        <taxon>Bacteria</taxon>
        <taxon>Pseudomonadati</taxon>
        <taxon>Pseudomonadota</taxon>
        <taxon>Alphaproteobacteria</taxon>
        <taxon>Sphingomonadales</taxon>
        <taxon>Sphingomonadaceae</taxon>
        <taxon>Rhizorhabdus</taxon>
    </lineage>
</organism>
<dbReference type="SFLD" id="SFLDG00358">
    <property type="entry name" value="Main_(cytGST)"/>
    <property type="match status" value="1"/>
</dbReference>
<keyword evidence="3" id="KW-1185">Reference proteome</keyword>
<dbReference type="SFLD" id="SFLDS00019">
    <property type="entry name" value="Glutathione_Transferase_(cytos"/>
    <property type="match status" value="1"/>
</dbReference>
<dbReference type="SUPFAM" id="SSF52833">
    <property type="entry name" value="Thioredoxin-like"/>
    <property type="match status" value="1"/>
</dbReference>
<sequence>MRLIYSTAACSISPHIVLEEIGLPFETQRVSTKEGGTRTADYLRLNPKGKVPVLILDDGRVITENPVILQFLARAHPDSGLLPEPLSEAFEALQVCEYFCNTVHSFGLTRLFNPRAFCVHEEHHAEIRAEGAHVVAKAFALVAPRLEGASFLFDRFSIADAVLFFFEYHARRLQLAMPPAVDLHLDRLLERPSIRAVLAREGLA</sequence>
<dbReference type="PANTHER" id="PTHR44051:SF8">
    <property type="entry name" value="GLUTATHIONE S-TRANSFERASE GSTA"/>
    <property type="match status" value="1"/>
</dbReference>
<evidence type="ECO:0000313" key="3">
    <source>
        <dbReference type="Proteomes" id="UP000189818"/>
    </source>
</evidence>
<dbReference type="Gene3D" id="3.40.30.10">
    <property type="entry name" value="Glutaredoxin"/>
    <property type="match status" value="1"/>
</dbReference>
<dbReference type="InterPro" id="IPR036282">
    <property type="entry name" value="Glutathione-S-Trfase_C_sf"/>
</dbReference>
<dbReference type="InterPro" id="IPR004045">
    <property type="entry name" value="Glutathione_S-Trfase_N"/>
</dbReference>
<keyword evidence="2" id="KW-0808">Transferase</keyword>
<dbReference type="PROSITE" id="PS50404">
    <property type="entry name" value="GST_NTER"/>
    <property type="match status" value="1"/>
</dbReference>
<dbReference type="SFLD" id="SFLDG01150">
    <property type="entry name" value="Main.1:_Beta-like"/>
    <property type="match status" value="1"/>
</dbReference>
<protein>
    <submittedName>
        <fullName evidence="2">Glutathione S-transferase</fullName>
    </submittedName>
</protein>
<dbReference type="AlphaFoldDB" id="A0A1T4ZTE1"/>
<dbReference type="InterPro" id="IPR036249">
    <property type="entry name" value="Thioredoxin-like_sf"/>
</dbReference>
<dbReference type="GO" id="GO:0016740">
    <property type="term" value="F:transferase activity"/>
    <property type="evidence" value="ECO:0007669"/>
    <property type="project" value="UniProtKB-KW"/>
</dbReference>
<dbReference type="CDD" id="cd03057">
    <property type="entry name" value="GST_N_Beta"/>
    <property type="match status" value="1"/>
</dbReference>
<evidence type="ECO:0000259" key="1">
    <source>
        <dbReference type="PROSITE" id="PS50404"/>
    </source>
</evidence>
<dbReference type="Gene3D" id="1.20.1050.10">
    <property type="match status" value="1"/>
</dbReference>
<dbReference type="InterPro" id="IPR040079">
    <property type="entry name" value="Glutathione_S-Trfase"/>
</dbReference>
<name>A0A1T4ZTE1_9SPHN</name>
<dbReference type="Pfam" id="PF13409">
    <property type="entry name" value="GST_N_2"/>
    <property type="match status" value="1"/>
</dbReference>
<evidence type="ECO:0000313" key="2">
    <source>
        <dbReference type="EMBL" id="SKB25877.1"/>
    </source>
</evidence>
<accession>A0A1T4ZTE1</accession>
<dbReference type="SUPFAM" id="SSF47616">
    <property type="entry name" value="GST C-terminal domain-like"/>
    <property type="match status" value="1"/>
</dbReference>